<dbReference type="RefSeq" id="WP_380844839.1">
    <property type="nucleotide sequence ID" value="NZ_JBHSFP010000022.1"/>
</dbReference>
<accession>A0ABV9CM93</accession>
<evidence type="ECO:0000313" key="1">
    <source>
        <dbReference type="EMBL" id="MFC4534350.1"/>
    </source>
</evidence>
<keyword evidence="2" id="KW-1185">Reference proteome</keyword>
<proteinExistence type="predicted"/>
<name>A0ABV9CM93_9ACTN</name>
<sequence>MGATFGDVVTSAPSVWGAANATSAAMVFPLGWPVALTLLALVSDPAQIWHAGDRYAEVAKLVRQAGDQMTDAVVRRAGSDDWSEQGREAFMANRLRPYQVALGQAAGMYDDMDGTLKASAVAYTGLGLSSAIIGSSLLSFVAPYLAAAVVPGVGATATYVANTAMVEAGVVVRTMVAGMAKVNGAVASVLSGLATALGVSQGALTGVSAGVTAVTAGGLGGYQTIFRAAPSMRESVRPVLWPAHVDDGGSPPDGFRGSSAAQLRDLKRIHPRSIEALGRELDAGASKTLDKACELARGNDVGVPGFGGAGVHLAFVCVAMRDGAVRHLMAGRDQPGTWLPALRTVAGNWAYAEAATVEAAKRVR</sequence>
<organism evidence="1 2">
    <name type="scientific">Sphaerisporangium dianthi</name>
    <dbReference type="NCBI Taxonomy" id="1436120"/>
    <lineage>
        <taxon>Bacteria</taxon>
        <taxon>Bacillati</taxon>
        <taxon>Actinomycetota</taxon>
        <taxon>Actinomycetes</taxon>
        <taxon>Streptosporangiales</taxon>
        <taxon>Streptosporangiaceae</taxon>
        <taxon>Sphaerisporangium</taxon>
    </lineage>
</organism>
<dbReference type="Proteomes" id="UP001596004">
    <property type="component" value="Unassembled WGS sequence"/>
</dbReference>
<reference evidence="2" key="1">
    <citation type="journal article" date="2019" name="Int. J. Syst. Evol. Microbiol.">
        <title>The Global Catalogue of Microorganisms (GCM) 10K type strain sequencing project: providing services to taxonomists for standard genome sequencing and annotation.</title>
        <authorList>
            <consortium name="The Broad Institute Genomics Platform"/>
            <consortium name="The Broad Institute Genome Sequencing Center for Infectious Disease"/>
            <person name="Wu L."/>
            <person name="Ma J."/>
        </authorList>
    </citation>
    <scope>NUCLEOTIDE SEQUENCE [LARGE SCALE GENOMIC DNA]</scope>
    <source>
        <strain evidence="2">CGMCC 4.7132</strain>
    </source>
</reference>
<evidence type="ECO:0000313" key="2">
    <source>
        <dbReference type="Proteomes" id="UP001596004"/>
    </source>
</evidence>
<comment type="caution">
    <text evidence="1">The sequence shown here is derived from an EMBL/GenBank/DDBJ whole genome shotgun (WGS) entry which is preliminary data.</text>
</comment>
<gene>
    <name evidence="1" type="ORF">ACFO60_26630</name>
</gene>
<dbReference type="EMBL" id="JBHSFP010000022">
    <property type="protein sequence ID" value="MFC4534350.1"/>
    <property type="molecule type" value="Genomic_DNA"/>
</dbReference>
<protein>
    <submittedName>
        <fullName evidence="1">Uncharacterized protein</fullName>
    </submittedName>
</protein>